<proteinExistence type="predicted"/>
<keyword evidence="3" id="KW-1185">Reference proteome</keyword>
<comment type="caution">
    <text evidence="2">The sequence shown here is derived from an EMBL/GenBank/DDBJ whole genome shotgun (WGS) entry which is preliminary data.</text>
</comment>
<reference evidence="2 3" key="1">
    <citation type="submission" date="2017-10" db="EMBL/GenBank/DDBJ databases">
        <title>Effective Description of Clostridium neonatale sp. nov. linked to necrotizing enterocolitis in neonates and a clarification of species assignable to the genus Clostridium (Prazmowski 1880) emend. Lawson and Rainey 2016.</title>
        <authorList>
            <person name="Bernard K."/>
            <person name="Burdz T."/>
            <person name="Wiebe D."/>
            <person name="Balcewich B."/>
            <person name="Alfa M."/>
            <person name="Bernier A.-M."/>
        </authorList>
    </citation>
    <scope>NUCLEOTIDE SEQUENCE [LARGE SCALE GENOMIC DNA]</scope>
    <source>
        <strain evidence="2 3">LCDC99A005</strain>
    </source>
</reference>
<dbReference type="RefSeq" id="WP_083498832.1">
    <property type="nucleotide sequence ID" value="NZ_CAMRXB010000107.1"/>
</dbReference>
<dbReference type="Pfam" id="PF02826">
    <property type="entry name" value="2-Hacid_dh_C"/>
    <property type="match status" value="1"/>
</dbReference>
<evidence type="ECO:0000259" key="1">
    <source>
        <dbReference type="Pfam" id="PF02826"/>
    </source>
</evidence>
<dbReference type="GO" id="GO:0051287">
    <property type="term" value="F:NAD binding"/>
    <property type="evidence" value="ECO:0007669"/>
    <property type="project" value="InterPro"/>
</dbReference>
<evidence type="ECO:0000313" key="3">
    <source>
        <dbReference type="Proteomes" id="UP000220840"/>
    </source>
</evidence>
<accession>A0A2A7MJ31</accession>
<organism evidence="2 3">
    <name type="scientific">Clostridium neonatale</name>
    <dbReference type="NCBI Taxonomy" id="137838"/>
    <lineage>
        <taxon>Bacteria</taxon>
        <taxon>Bacillati</taxon>
        <taxon>Bacillota</taxon>
        <taxon>Clostridia</taxon>
        <taxon>Eubacteriales</taxon>
        <taxon>Clostridiaceae</taxon>
        <taxon>Clostridium</taxon>
    </lineage>
</organism>
<dbReference type="InterPro" id="IPR006140">
    <property type="entry name" value="D-isomer_DH_NAD-bd"/>
</dbReference>
<feature type="domain" description="D-isomer specific 2-hydroxyacid dehydrogenase NAD-binding" evidence="1">
    <location>
        <begin position="1"/>
        <end position="26"/>
    </location>
</feature>
<protein>
    <recommendedName>
        <fullName evidence="1">D-isomer specific 2-hydroxyacid dehydrogenase NAD-binding domain-containing protein</fullName>
    </recommendedName>
</protein>
<sequence>MKENVVLINTIRGSVVESEALAEALNI</sequence>
<gene>
    <name evidence="2" type="ORF">CQ394_08415</name>
</gene>
<dbReference type="AlphaFoldDB" id="A0A2A7MJ31"/>
<dbReference type="Gene3D" id="3.40.50.720">
    <property type="entry name" value="NAD(P)-binding Rossmann-like Domain"/>
    <property type="match status" value="1"/>
</dbReference>
<evidence type="ECO:0000313" key="2">
    <source>
        <dbReference type="EMBL" id="PEG31704.1"/>
    </source>
</evidence>
<name>A0A2A7MJ31_9CLOT</name>
<dbReference type="EMBL" id="PDCJ01000001">
    <property type="protein sequence ID" value="PEG31704.1"/>
    <property type="molecule type" value="Genomic_DNA"/>
</dbReference>
<dbReference type="Proteomes" id="UP000220840">
    <property type="component" value="Unassembled WGS sequence"/>
</dbReference>